<dbReference type="AlphaFoldDB" id="A0AAN9C1N3"/>
<gene>
    <name evidence="2" type="ORF">V1264_001290</name>
</gene>
<feature type="region of interest" description="Disordered" evidence="1">
    <location>
        <begin position="1"/>
        <end position="173"/>
    </location>
</feature>
<feature type="compositionally biased region" description="Basic and acidic residues" evidence="1">
    <location>
        <begin position="163"/>
        <end position="173"/>
    </location>
</feature>
<organism evidence="2 3">
    <name type="scientific">Littorina saxatilis</name>
    <dbReference type="NCBI Taxonomy" id="31220"/>
    <lineage>
        <taxon>Eukaryota</taxon>
        <taxon>Metazoa</taxon>
        <taxon>Spiralia</taxon>
        <taxon>Lophotrochozoa</taxon>
        <taxon>Mollusca</taxon>
        <taxon>Gastropoda</taxon>
        <taxon>Caenogastropoda</taxon>
        <taxon>Littorinimorpha</taxon>
        <taxon>Littorinoidea</taxon>
        <taxon>Littorinidae</taxon>
        <taxon>Littorina</taxon>
    </lineage>
</organism>
<accession>A0AAN9C1N3</accession>
<reference evidence="2 3" key="1">
    <citation type="submission" date="2024-02" db="EMBL/GenBank/DDBJ databases">
        <title>Chromosome-scale genome assembly of the rough periwinkle Littorina saxatilis.</title>
        <authorList>
            <person name="De Jode A."/>
            <person name="Faria R."/>
            <person name="Formenti G."/>
            <person name="Sims Y."/>
            <person name="Smith T.P."/>
            <person name="Tracey A."/>
            <person name="Wood J.M.D."/>
            <person name="Zagrodzka Z.B."/>
            <person name="Johannesson K."/>
            <person name="Butlin R.K."/>
            <person name="Leder E.H."/>
        </authorList>
    </citation>
    <scope>NUCLEOTIDE SEQUENCE [LARGE SCALE GENOMIC DNA]</scope>
    <source>
        <strain evidence="2">Snail1</strain>
        <tissue evidence="2">Muscle</tissue>
    </source>
</reference>
<name>A0AAN9C1N3_9CAEN</name>
<protein>
    <submittedName>
        <fullName evidence="2">Uncharacterized protein</fullName>
    </submittedName>
</protein>
<evidence type="ECO:0000313" key="3">
    <source>
        <dbReference type="Proteomes" id="UP001374579"/>
    </source>
</evidence>
<proteinExistence type="predicted"/>
<keyword evidence="3" id="KW-1185">Reference proteome</keyword>
<evidence type="ECO:0000256" key="1">
    <source>
        <dbReference type="SAM" id="MobiDB-lite"/>
    </source>
</evidence>
<dbReference type="EMBL" id="JBAMIC010000001">
    <property type="protein sequence ID" value="KAK7115425.1"/>
    <property type="molecule type" value="Genomic_DNA"/>
</dbReference>
<feature type="compositionally biased region" description="Polar residues" evidence="1">
    <location>
        <begin position="145"/>
        <end position="162"/>
    </location>
</feature>
<comment type="caution">
    <text evidence="2">The sequence shown here is derived from an EMBL/GenBank/DDBJ whole genome shotgun (WGS) entry which is preliminary data.</text>
</comment>
<sequence>MRRSRSGMWISASRSATFLQRLEIPPTTSRQTHSAEKSRGDTPVPQRKTRHSASFIRGDGDGFTARKTRAAKDTGDCDDFDNETTETDSFFDRPIYNTALDTEQQKRKKESVADRTETPTSTPNRIYKSALKKDASPLDKKLFKDNSSTSPHRLLRSESSPKQNEDLLFKPTDEPESIASRIKRKVKNKVSQLHDLEVTPEVIGKVARSPKFVHFSDDEETTEDEGGVCEEETKSIFWDKSTLYLLIVFIVLRLLYETSSDGFAIFPGVLEEGDTSIFEDYASRAT</sequence>
<evidence type="ECO:0000313" key="2">
    <source>
        <dbReference type="EMBL" id="KAK7115425.1"/>
    </source>
</evidence>
<feature type="compositionally biased region" description="Acidic residues" evidence="1">
    <location>
        <begin position="76"/>
        <end position="86"/>
    </location>
</feature>
<feature type="compositionally biased region" description="Basic and acidic residues" evidence="1">
    <location>
        <begin position="131"/>
        <end position="144"/>
    </location>
</feature>
<dbReference type="Proteomes" id="UP001374579">
    <property type="component" value="Unassembled WGS sequence"/>
</dbReference>